<dbReference type="EMBL" id="NJHN03000054">
    <property type="protein sequence ID" value="KAH9419821.1"/>
    <property type="molecule type" value="Genomic_DNA"/>
</dbReference>
<accession>A0ABQ8JB47</accession>
<reference evidence="1 2" key="1">
    <citation type="journal article" date="2018" name="J. Allergy Clin. Immunol.">
        <title>High-quality assembly of Dermatophagoides pteronyssinus genome and transcriptome reveals a wide range of novel allergens.</title>
        <authorList>
            <person name="Liu X.Y."/>
            <person name="Yang K.Y."/>
            <person name="Wang M.Q."/>
            <person name="Kwok J.S."/>
            <person name="Zeng X."/>
            <person name="Yang Z."/>
            <person name="Xiao X.J."/>
            <person name="Lau C.P."/>
            <person name="Li Y."/>
            <person name="Huang Z.M."/>
            <person name="Ba J.G."/>
            <person name="Yim A.K."/>
            <person name="Ouyang C.Y."/>
            <person name="Ngai S.M."/>
            <person name="Chan T.F."/>
            <person name="Leung E.L."/>
            <person name="Liu L."/>
            <person name="Liu Z.G."/>
            <person name="Tsui S.K."/>
        </authorList>
    </citation>
    <scope>NUCLEOTIDE SEQUENCE [LARGE SCALE GENOMIC DNA]</scope>
    <source>
        <strain evidence="1">Derp</strain>
    </source>
</reference>
<keyword evidence="2" id="KW-1185">Reference proteome</keyword>
<name>A0ABQ8JB47_DERPT</name>
<dbReference type="Proteomes" id="UP000887458">
    <property type="component" value="Unassembled WGS sequence"/>
</dbReference>
<gene>
    <name evidence="1" type="ORF">DERP_001652</name>
</gene>
<proteinExistence type="predicted"/>
<comment type="caution">
    <text evidence="1">The sequence shown here is derived from an EMBL/GenBank/DDBJ whole genome shotgun (WGS) entry which is preliminary data.</text>
</comment>
<protein>
    <submittedName>
        <fullName evidence="1">Uncharacterized protein</fullName>
    </submittedName>
</protein>
<reference evidence="1 2" key="2">
    <citation type="journal article" date="2022" name="Mol. Biol. Evol.">
        <title>Comparative Genomics Reveals Insights into the Divergent Evolution of Astigmatic Mites and Household Pest Adaptations.</title>
        <authorList>
            <person name="Xiong Q."/>
            <person name="Wan A.T."/>
            <person name="Liu X."/>
            <person name="Fung C.S."/>
            <person name="Xiao X."/>
            <person name="Malainual N."/>
            <person name="Hou J."/>
            <person name="Wang L."/>
            <person name="Wang M."/>
            <person name="Yang K.Y."/>
            <person name="Cui Y."/>
            <person name="Leung E.L."/>
            <person name="Nong W."/>
            <person name="Shin S.K."/>
            <person name="Au S.W."/>
            <person name="Jeong K.Y."/>
            <person name="Chew F.T."/>
            <person name="Hui J.H."/>
            <person name="Leung T.F."/>
            <person name="Tungtrongchitr A."/>
            <person name="Zhong N."/>
            <person name="Liu Z."/>
            <person name="Tsui S.K."/>
        </authorList>
    </citation>
    <scope>NUCLEOTIDE SEQUENCE [LARGE SCALE GENOMIC DNA]</scope>
    <source>
        <strain evidence="1">Derp</strain>
    </source>
</reference>
<organism evidence="1 2">
    <name type="scientific">Dermatophagoides pteronyssinus</name>
    <name type="common">European house dust mite</name>
    <dbReference type="NCBI Taxonomy" id="6956"/>
    <lineage>
        <taxon>Eukaryota</taxon>
        <taxon>Metazoa</taxon>
        <taxon>Ecdysozoa</taxon>
        <taxon>Arthropoda</taxon>
        <taxon>Chelicerata</taxon>
        <taxon>Arachnida</taxon>
        <taxon>Acari</taxon>
        <taxon>Acariformes</taxon>
        <taxon>Sarcoptiformes</taxon>
        <taxon>Astigmata</taxon>
        <taxon>Psoroptidia</taxon>
        <taxon>Analgoidea</taxon>
        <taxon>Pyroglyphidae</taxon>
        <taxon>Dermatophagoidinae</taxon>
        <taxon>Dermatophagoides</taxon>
    </lineage>
</organism>
<evidence type="ECO:0000313" key="2">
    <source>
        <dbReference type="Proteomes" id="UP000887458"/>
    </source>
</evidence>
<evidence type="ECO:0000313" key="1">
    <source>
        <dbReference type="EMBL" id="KAH9419821.1"/>
    </source>
</evidence>
<sequence>MNKDDITFTTNLLINYDNNNDYYNYNYHLQKKIKLNESHHHRRFERKKRTSFMNLERKFPSSKTIN</sequence>